<feature type="signal peptide" evidence="2">
    <location>
        <begin position="1"/>
        <end position="26"/>
    </location>
</feature>
<proteinExistence type="predicted"/>
<accession>A0A5S4GTG7</accession>
<feature type="region of interest" description="Disordered" evidence="1">
    <location>
        <begin position="38"/>
        <end position="82"/>
    </location>
</feature>
<evidence type="ECO:0000313" key="4">
    <source>
        <dbReference type="Proteomes" id="UP000306628"/>
    </source>
</evidence>
<comment type="caution">
    <text evidence="3">The sequence shown here is derived from an EMBL/GenBank/DDBJ whole genome shotgun (WGS) entry which is preliminary data.</text>
</comment>
<evidence type="ECO:0000313" key="3">
    <source>
        <dbReference type="EMBL" id="TMR36238.1"/>
    </source>
</evidence>
<dbReference type="AlphaFoldDB" id="A0A5S4GTG7"/>
<reference evidence="3 4" key="1">
    <citation type="submission" date="2019-05" db="EMBL/GenBank/DDBJ databases">
        <title>Draft genome sequence of Nonomuraea zeae DSM 100528.</title>
        <authorList>
            <person name="Saricaoglu S."/>
            <person name="Isik K."/>
        </authorList>
    </citation>
    <scope>NUCLEOTIDE SEQUENCE [LARGE SCALE GENOMIC DNA]</scope>
    <source>
        <strain evidence="3 4">DSM 100528</strain>
    </source>
</reference>
<organism evidence="3 4">
    <name type="scientific">Nonomuraea zeae</name>
    <dbReference type="NCBI Taxonomy" id="1642303"/>
    <lineage>
        <taxon>Bacteria</taxon>
        <taxon>Bacillati</taxon>
        <taxon>Actinomycetota</taxon>
        <taxon>Actinomycetes</taxon>
        <taxon>Streptosporangiales</taxon>
        <taxon>Streptosporangiaceae</taxon>
        <taxon>Nonomuraea</taxon>
    </lineage>
</organism>
<dbReference type="Proteomes" id="UP000306628">
    <property type="component" value="Unassembled WGS sequence"/>
</dbReference>
<dbReference type="EMBL" id="VCKX01000026">
    <property type="protein sequence ID" value="TMR36238.1"/>
    <property type="molecule type" value="Genomic_DNA"/>
</dbReference>
<feature type="chain" id="PRO_5024437660" description="Secreted protein" evidence="2">
    <location>
        <begin position="27"/>
        <end position="193"/>
    </location>
</feature>
<dbReference type="RefSeq" id="WP_138689653.1">
    <property type="nucleotide sequence ID" value="NZ_JBHSAZ010000026.1"/>
</dbReference>
<dbReference type="OrthoDB" id="4308311at2"/>
<sequence>MNRSSAVLLILGTVLSSVLVLGGAQAALGVSAAPAHTLAQDPAPEPTATEPTTPEPTTPEPTTPEPTAPEGDGQSQTQQPLGQALAAIPDACTAYGCYTGDGWGSGFGRWVADGDKMWVCDRSADGWSIVVVTDIGTSAKPNKWHTSGAGKCTERSFGDVAEGQSIAFYTCLGDYSDSYILPGSCGPVVSGTT</sequence>
<keyword evidence="4" id="KW-1185">Reference proteome</keyword>
<evidence type="ECO:0000256" key="1">
    <source>
        <dbReference type="SAM" id="MobiDB-lite"/>
    </source>
</evidence>
<evidence type="ECO:0000256" key="2">
    <source>
        <dbReference type="SAM" id="SignalP"/>
    </source>
</evidence>
<feature type="compositionally biased region" description="Pro residues" evidence="1">
    <location>
        <begin position="53"/>
        <end position="67"/>
    </location>
</feature>
<gene>
    <name evidence="3" type="ORF">ETD85_11575</name>
</gene>
<keyword evidence="2" id="KW-0732">Signal</keyword>
<protein>
    <recommendedName>
        <fullName evidence="5">Secreted protein</fullName>
    </recommendedName>
</protein>
<name>A0A5S4GTG7_9ACTN</name>
<evidence type="ECO:0008006" key="5">
    <source>
        <dbReference type="Google" id="ProtNLM"/>
    </source>
</evidence>